<feature type="transmembrane region" description="Helical" evidence="1">
    <location>
        <begin position="378"/>
        <end position="399"/>
    </location>
</feature>
<dbReference type="Gene3D" id="1.20.1250.20">
    <property type="entry name" value="MFS general substrate transporter like domains"/>
    <property type="match status" value="1"/>
</dbReference>
<dbReference type="Proteomes" id="UP000184476">
    <property type="component" value="Unassembled WGS sequence"/>
</dbReference>
<evidence type="ECO:0000313" key="2">
    <source>
        <dbReference type="EMBL" id="SHE87701.1"/>
    </source>
</evidence>
<proteinExistence type="predicted"/>
<name>A0A1M4X2I5_9BACL</name>
<sequence length="411" mass="45150">MKIRKLAAGWWEANQWLKIKSVRSLALLFVCMYPLQALDLAVIPHLKEKGFGDHQGTYITITAIVQCIMSWLFVKMKKRPQQVLFRSLGLALLGKIFLIGAILSSKLWMYYGYAVVIAVSGTVSVLASGLLFDQALKQQGRKASFAGMALLTLSNTLLQGALVTVLFLPPLIIWVWVAVGVLAVCLWMTWKTPSGGEGPSKEEKEQLKQIEPSKGAQCKGLKRWIQDPSLWIFIGTLGSSLFYYAFPYLLPQTSFVTVEMAGVILGIATMGRAFASYFMTLILADRPSWSNRIVLVTRLSLPGGLALLCLSEGKWPLLIAGALLISCGGNGPATRVSYLKARNEAWGHAIAKISWDTSAIFGSIILLTWVAKSYGPNVALWCLMPGLVLAVIIASYLPLHRMPPEEDKSTK</sequence>
<feature type="transmembrane region" description="Helical" evidence="1">
    <location>
        <begin position="55"/>
        <end position="74"/>
    </location>
</feature>
<keyword evidence="1" id="KW-0812">Transmembrane</keyword>
<evidence type="ECO:0000256" key="1">
    <source>
        <dbReference type="SAM" id="Phobius"/>
    </source>
</evidence>
<dbReference type="SUPFAM" id="SSF103473">
    <property type="entry name" value="MFS general substrate transporter"/>
    <property type="match status" value="1"/>
</dbReference>
<protein>
    <recommendedName>
        <fullName evidence="4">Major Facilitator Superfamily protein</fullName>
    </recommendedName>
</protein>
<dbReference type="RefSeq" id="WP_073154485.1">
    <property type="nucleotide sequence ID" value="NZ_FQVL01000004.1"/>
</dbReference>
<feature type="transmembrane region" description="Helical" evidence="1">
    <location>
        <begin position="345"/>
        <end position="371"/>
    </location>
</feature>
<reference evidence="2 3" key="1">
    <citation type="submission" date="2016-11" db="EMBL/GenBank/DDBJ databases">
        <authorList>
            <person name="Jaros S."/>
            <person name="Januszkiewicz K."/>
            <person name="Wedrychowicz H."/>
        </authorList>
    </citation>
    <scope>NUCLEOTIDE SEQUENCE [LARGE SCALE GENOMIC DNA]</scope>
    <source>
        <strain evidence="2 3">DSM 44666</strain>
    </source>
</reference>
<feature type="transmembrane region" description="Helical" evidence="1">
    <location>
        <begin position="144"/>
        <end position="167"/>
    </location>
</feature>
<dbReference type="EMBL" id="FQVL01000004">
    <property type="protein sequence ID" value="SHE87701.1"/>
    <property type="molecule type" value="Genomic_DNA"/>
</dbReference>
<evidence type="ECO:0008006" key="4">
    <source>
        <dbReference type="Google" id="ProtNLM"/>
    </source>
</evidence>
<feature type="transmembrane region" description="Helical" evidence="1">
    <location>
        <begin position="110"/>
        <end position="132"/>
    </location>
</feature>
<feature type="transmembrane region" description="Helical" evidence="1">
    <location>
        <begin position="230"/>
        <end position="250"/>
    </location>
</feature>
<keyword evidence="1" id="KW-0472">Membrane</keyword>
<gene>
    <name evidence="2" type="ORF">SAMN05444392_10489</name>
</gene>
<keyword evidence="3" id="KW-1185">Reference proteome</keyword>
<feature type="transmembrane region" description="Helical" evidence="1">
    <location>
        <begin position="262"/>
        <end position="284"/>
    </location>
</feature>
<organism evidence="2 3">
    <name type="scientific">Seinonella peptonophila</name>
    <dbReference type="NCBI Taxonomy" id="112248"/>
    <lineage>
        <taxon>Bacteria</taxon>
        <taxon>Bacillati</taxon>
        <taxon>Bacillota</taxon>
        <taxon>Bacilli</taxon>
        <taxon>Bacillales</taxon>
        <taxon>Thermoactinomycetaceae</taxon>
        <taxon>Seinonella</taxon>
    </lineage>
</organism>
<feature type="transmembrane region" description="Helical" evidence="1">
    <location>
        <begin position="83"/>
        <end position="104"/>
    </location>
</feature>
<feature type="transmembrane region" description="Helical" evidence="1">
    <location>
        <begin position="21"/>
        <end position="43"/>
    </location>
</feature>
<dbReference type="AlphaFoldDB" id="A0A1M4X2I5"/>
<keyword evidence="1" id="KW-1133">Transmembrane helix</keyword>
<feature type="transmembrane region" description="Helical" evidence="1">
    <location>
        <begin position="173"/>
        <end position="190"/>
    </location>
</feature>
<evidence type="ECO:0000313" key="3">
    <source>
        <dbReference type="Proteomes" id="UP000184476"/>
    </source>
</evidence>
<dbReference type="InterPro" id="IPR036259">
    <property type="entry name" value="MFS_trans_sf"/>
</dbReference>
<accession>A0A1M4X2I5</accession>